<evidence type="ECO:0000313" key="9">
    <source>
        <dbReference type="EMBL" id="CAI4033769.1"/>
    </source>
</evidence>
<keyword evidence="3" id="KW-0313">Glucose metabolism</keyword>
<dbReference type="Pfam" id="PF21269">
    <property type="entry name" value="TreT_GT1"/>
    <property type="match status" value="1"/>
</dbReference>
<dbReference type="KEGG" id="nti:DNFV4_04211"/>
<comment type="subunit">
    <text evidence="2">Homodimer.</text>
</comment>
<keyword evidence="10" id="KW-1185">Reference proteome</keyword>
<keyword evidence="6" id="KW-0119">Carbohydrate metabolism</keyword>
<name>A0AA86TFD2_9BACT</name>
<evidence type="ECO:0000256" key="3">
    <source>
        <dbReference type="ARBA" id="ARBA00022526"/>
    </source>
</evidence>
<feature type="domain" description="Glycosyl transferase family 1" evidence="7">
    <location>
        <begin position="227"/>
        <end position="393"/>
    </location>
</feature>
<feature type="domain" description="Trehalose synthase N-terminal" evidence="8">
    <location>
        <begin position="53"/>
        <end position="193"/>
    </location>
</feature>
<dbReference type="AlphaFoldDB" id="A0AA86TFD2"/>
<dbReference type="GO" id="GO:0006006">
    <property type="term" value="P:glucose metabolic process"/>
    <property type="evidence" value="ECO:0007669"/>
    <property type="project" value="UniProtKB-KW"/>
</dbReference>
<evidence type="ECO:0000259" key="7">
    <source>
        <dbReference type="Pfam" id="PF00534"/>
    </source>
</evidence>
<protein>
    <submittedName>
        <fullName evidence="9">Trehalose synthase</fullName>
    </submittedName>
</protein>
<dbReference type="InterPro" id="IPR052078">
    <property type="entry name" value="Trehalose_Metab_GTase"/>
</dbReference>
<proteinExistence type="inferred from homology"/>
<evidence type="ECO:0000256" key="6">
    <source>
        <dbReference type="ARBA" id="ARBA00023277"/>
    </source>
</evidence>
<dbReference type="Proteomes" id="UP001179121">
    <property type="component" value="Chromosome"/>
</dbReference>
<gene>
    <name evidence="9" type="ORF">DNFV4_04211</name>
</gene>
<dbReference type="PANTHER" id="PTHR47779:SF1">
    <property type="entry name" value="SYNTHASE (CCG-9), PUTATIVE (AFU_ORTHOLOGUE AFUA_3G12100)-RELATED"/>
    <property type="match status" value="1"/>
</dbReference>
<organism evidence="9 10">
    <name type="scientific">Nitrospira tepida</name>
    <dbReference type="NCBI Taxonomy" id="2973512"/>
    <lineage>
        <taxon>Bacteria</taxon>
        <taxon>Pseudomonadati</taxon>
        <taxon>Nitrospirota</taxon>
        <taxon>Nitrospiria</taxon>
        <taxon>Nitrospirales</taxon>
        <taxon>Nitrospiraceae</taxon>
        <taxon>Nitrospira</taxon>
    </lineage>
</organism>
<comment type="similarity">
    <text evidence="1">Belongs to the glycosyltransferase group 1 family. Glycosyltransferase 4 subfamily.</text>
</comment>
<sequence>MERDLNGRRKAAGEGLSASMNPVLDDYREVAPKGTVDFLYRMSELVKGRSFLHVTAVRYGGGMAEVLRRLVPMMNALGVEARWEVIAGTQEFTAVAKRLTNALQGRDEPITADMYHTYVEINERNAKALKLDADMVMIHDPQPAGIVEHRAGGCWLWRCHLDLAQPQRRAWTFLRRYVLKYDAAVFSLSGFAQRLPIPKFLIQPSIDPLSPKNREMTRGEIGPIVDRLGIPRTKPILLQVARFDRFMDPLGVLQAYRLVKKHHDCRLVLAGAGVMHDPEGETVLSELREAAEGDPDVHLIQLPPEADLEINALQRVATVVIQKPIKEGFGVTVSEAMWKGKPVIGSAAGGISVQIMDEVTGYVVRSAEGAAFRIRYLLNNPGVIHRMGAAAREHVRRNFLITRHLSDYLTLLNVLVCR</sequence>
<dbReference type="PANTHER" id="PTHR47779">
    <property type="entry name" value="SYNTHASE (CCG-9), PUTATIVE (AFU_ORTHOLOGUE AFUA_3G12100)-RELATED"/>
    <property type="match status" value="1"/>
</dbReference>
<dbReference type="SUPFAM" id="SSF53756">
    <property type="entry name" value="UDP-Glycosyltransferase/glycogen phosphorylase"/>
    <property type="match status" value="1"/>
</dbReference>
<reference evidence="9" key="1">
    <citation type="submission" date="2022-10" db="EMBL/GenBank/DDBJ databases">
        <authorList>
            <person name="Koch H."/>
        </authorList>
    </citation>
    <scope>NUCLEOTIDE SEQUENCE</scope>
    <source>
        <strain evidence="9">DNF</strain>
    </source>
</reference>
<accession>A0AA86TFD2</accession>
<evidence type="ECO:0000313" key="10">
    <source>
        <dbReference type="Proteomes" id="UP001179121"/>
    </source>
</evidence>
<keyword evidence="5" id="KW-0808">Transferase</keyword>
<dbReference type="Gene3D" id="3.40.50.2000">
    <property type="entry name" value="Glycogen Phosphorylase B"/>
    <property type="match status" value="2"/>
</dbReference>
<evidence type="ECO:0000256" key="4">
    <source>
        <dbReference type="ARBA" id="ARBA00022676"/>
    </source>
</evidence>
<dbReference type="Pfam" id="PF00534">
    <property type="entry name" value="Glycos_transf_1"/>
    <property type="match status" value="1"/>
</dbReference>
<evidence type="ECO:0000256" key="1">
    <source>
        <dbReference type="ARBA" id="ARBA00009481"/>
    </source>
</evidence>
<dbReference type="InterPro" id="IPR001296">
    <property type="entry name" value="Glyco_trans_1"/>
</dbReference>
<evidence type="ECO:0000256" key="2">
    <source>
        <dbReference type="ARBA" id="ARBA00011738"/>
    </source>
</evidence>
<evidence type="ECO:0000259" key="8">
    <source>
        <dbReference type="Pfam" id="PF21269"/>
    </source>
</evidence>
<evidence type="ECO:0000256" key="5">
    <source>
        <dbReference type="ARBA" id="ARBA00022679"/>
    </source>
</evidence>
<dbReference type="GO" id="GO:0016757">
    <property type="term" value="F:glycosyltransferase activity"/>
    <property type="evidence" value="ECO:0007669"/>
    <property type="project" value="UniProtKB-KW"/>
</dbReference>
<dbReference type="EMBL" id="OX365700">
    <property type="protein sequence ID" value="CAI4033769.1"/>
    <property type="molecule type" value="Genomic_DNA"/>
</dbReference>
<keyword evidence="4" id="KW-0328">Glycosyltransferase</keyword>
<dbReference type="InterPro" id="IPR049438">
    <property type="entry name" value="TreT_GT1"/>
</dbReference>